<keyword evidence="1" id="KW-0472">Membrane</keyword>
<feature type="transmembrane region" description="Helical" evidence="1">
    <location>
        <begin position="296"/>
        <end position="319"/>
    </location>
</feature>
<evidence type="ECO:0000313" key="3">
    <source>
        <dbReference type="Proteomes" id="UP000724874"/>
    </source>
</evidence>
<accession>A0A9P5TT37</accession>
<dbReference type="Proteomes" id="UP000724874">
    <property type="component" value="Unassembled WGS sequence"/>
</dbReference>
<dbReference type="OrthoDB" id="2923771at2759"/>
<dbReference type="EMBL" id="JADNYJ010000006">
    <property type="protein sequence ID" value="KAF8910531.1"/>
    <property type="molecule type" value="Genomic_DNA"/>
</dbReference>
<evidence type="ECO:0000313" key="2">
    <source>
        <dbReference type="EMBL" id="KAF8910531.1"/>
    </source>
</evidence>
<protein>
    <submittedName>
        <fullName evidence="2">Uncharacterized protein</fullName>
    </submittedName>
</protein>
<name>A0A9P5TT37_GYMJU</name>
<feature type="transmembrane region" description="Helical" evidence="1">
    <location>
        <begin position="266"/>
        <end position="284"/>
    </location>
</feature>
<feature type="transmembrane region" description="Helical" evidence="1">
    <location>
        <begin position="231"/>
        <end position="254"/>
    </location>
</feature>
<keyword evidence="3" id="KW-1185">Reference proteome</keyword>
<evidence type="ECO:0000256" key="1">
    <source>
        <dbReference type="SAM" id="Phobius"/>
    </source>
</evidence>
<proteinExistence type="predicted"/>
<comment type="caution">
    <text evidence="2">The sequence shown here is derived from an EMBL/GenBank/DDBJ whole genome shotgun (WGS) entry which is preliminary data.</text>
</comment>
<keyword evidence="1" id="KW-0812">Transmembrane</keyword>
<gene>
    <name evidence="2" type="ORF">CPB84DRAFT_1821371</name>
</gene>
<dbReference type="InterPro" id="IPR027948">
    <property type="entry name" value="DUF4436"/>
</dbReference>
<dbReference type="AlphaFoldDB" id="A0A9P5TT37"/>
<sequence>MTGMPDSRLPAHLLIAIFIIATSYLAAKPLDFTAPNASPIDAQIILTAELVAVDAARRTLDMNWYPGLSSGCAPDTHFVADIYFDPNLLDSSSPSFTSLPPFSPAYRLNSSQFCGSTSPVALLATFRAVTKLLASDLNPQISMKSSTLQDYPFDIYNAKFSIYALDHDTVGVIHLNVTKSYGIAVIPFKTTIANVSSNFEVTPTRTVVLGNVMPYLSIDLQVSRSKAIKGLAILVAISNWLLLVAILVISAATLIHPNTRYSGEMLVLLILTLFVFTSIRKILPGAPEVFGSRIDLYTILPILMAVALSGFLFLLTPFGDAYSREKMGRVIQGPSLFDPVKDTVHGFPTTSKIQVVKMDSELGNFETIPKASVGAESRSDNGGRVDYTTG</sequence>
<keyword evidence="1" id="KW-1133">Transmembrane helix</keyword>
<dbReference type="Pfam" id="PF14494">
    <property type="entry name" value="DUF4436"/>
    <property type="match status" value="1"/>
</dbReference>
<organism evidence="2 3">
    <name type="scientific">Gymnopilus junonius</name>
    <name type="common">Spectacular rustgill mushroom</name>
    <name type="synonym">Gymnopilus spectabilis subsp. junonius</name>
    <dbReference type="NCBI Taxonomy" id="109634"/>
    <lineage>
        <taxon>Eukaryota</taxon>
        <taxon>Fungi</taxon>
        <taxon>Dikarya</taxon>
        <taxon>Basidiomycota</taxon>
        <taxon>Agaricomycotina</taxon>
        <taxon>Agaricomycetes</taxon>
        <taxon>Agaricomycetidae</taxon>
        <taxon>Agaricales</taxon>
        <taxon>Agaricineae</taxon>
        <taxon>Hymenogastraceae</taxon>
        <taxon>Gymnopilus</taxon>
    </lineage>
</organism>
<reference evidence="2" key="1">
    <citation type="submission" date="2020-11" db="EMBL/GenBank/DDBJ databases">
        <authorList>
            <consortium name="DOE Joint Genome Institute"/>
            <person name="Ahrendt S."/>
            <person name="Riley R."/>
            <person name="Andreopoulos W."/>
            <person name="LaButti K."/>
            <person name="Pangilinan J."/>
            <person name="Ruiz-duenas F.J."/>
            <person name="Barrasa J.M."/>
            <person name="Sanchez-Garcia M."/>
            <person name="Camarero S."/>
            <person name="Miyauchi S."/>
            <person name="Serrano A."/>
            <person name="Linde D."/>
            <person name="Babiker R."/>
            <person name="Drula E."/>
            <person name="Ayuso-Fernandez I."/>
            <person name="Pacheco R."/>
            <person name="Padilla G."/>
            <person name="Ferreira P."/>
            <person name="Barriuso J."/>
            <person name="Kellner H."/>
            <person name="Castanera R."/>
            <person name="Alfaro M."/>
            <person name="Ramirez L."/>
            <person name="Pisabarro A.G."/>
            <person name="Kuo A."/>
            <person name="Tritt A."/>
            <person name="Lipzen A."/>
            <person name="He G."/>
            <person name="Yan M."/>
            <person name="Ng V."/>
            <person name="Cullen D."/>
            <person name="Martin F."/>
            <person name="Rosso M.-N."/>
            <person name="Henrissat B."/>
            <person name="Hibbett D."/>
            <person name="Martinez A.T."/>
            <person name="Grigoriev I.V."/>
        </authorList>
    </citation>
    <scope>NUCLEOTIDE SEQUENCE</scope>
    <source>
        <strain evidence="2">AH 44721</strain>
    </source>
</reference>